<dbReference type="InterPro" id="IPR023213">
    <property type="entry name" value="CAT-like_dom_sf"/>
</dbReference>
<dbReference type="PROSITE" id="PS00440">
    <property type="entry name" value="ACYLTRANSF_C_2"/>
    <property type="match status" value="1"/>
</dbReference>
<evidence type="ECO:0000256" key="6">
    <source>
        <dbReference type="ARBA" id="ARBA00023098"/>
    </source>
</evidence>
<dbReference type="InterPro" id="IPR042231">
    <property type="entry name" value="Cho/carn_acyl_trans_2"/>
</dbReference>
<comment type="pathway">
    <text evidence="1">Lipid metabolism; fatty acid beta-oxidation.</text>
</comment>
<dbReference type="Gene3D" id="3.30.559.70">
    <property type="entry name" value="Choline/Carnitine o-acyltransferase, domain 2"/>
    <property type="match status" value="2"/>
</dbReference>
<dbReference type="PANTHER" id="PTHR22589:SF67">
    <property type="entry name" value="PEROXISOMAL CARNITINE O-OCTANOYLTRANSFERASE"/>
    <property type="match status" value="1"/>
</dbReference>
<dbReference type="GO" id="GO:0006631">
    <property type="term" value="P:fatty acid metabolic process"/>
    <property type="evidence" value="ECO:0007669"/>
    <property type="project" value="UniProtKB-KW"/>
</dbReference>
<evidence type="ECO:0000256" key="5">
    <source>
        <dbReference type="ARBA" id="ARBA00022832"/>
    </source>
</evidence>
<dbReference type="GO" id="GO:0008458">
    <property type="term" value="F:carnitine O-octanoyltransferase activity"/>
    <property type="evidence" value="ECO:0007669"/>
    <property type="project" value="TreeGrafter"/>
</dbReference>
<feature type="active site" description="Proton acceptor" evidence="9">
    <location>
        <position position="304"/>
    </location>
</feature>
<dbReference type="SUPFAM" id="SSF52777">
    <property type="entry name" value="CoA-dependent acyltransferases"/>
    <property type="match status" value="2"/>
</dbReference>
<comment type="caution">
    <text evidence="12">The sequence shown here is derived from an EMBL/GenBank/DDBJ whole genome shotgun (WGS) entry which is preliminary data.</text>
</comment>
<feature type="domain" description="Choline/carnitine acyltransferase" evidence="11">
    <location>
        <begin position="241"/>
        <end position="539"/>
    </location>
</feature>
<keyword evidence="5" id="KW-0276">Fatty acid metabolism</keyword>
<keyword evidence="6" id="KW-0443">Lipid metabolism</keyword>
<dbReference type="Gene3D" id="3.30.559.10">
    <property type="entry name" value="Chloramphenicol acetyltransferase-like domain"/>
    <property type="match status" value="1"/>
</dbReference>
<keyword evidence="3" id="KW-0813">Transport</keyword>
<gene>
    <name evidence="12" type="ORF">P5673_014972</name>
</gene>
<keyword evidence="7 10" id="KW-0012">Acyltransferase</keyword>
<evidence type="ECO:0000256" key="2">
    <source>
        <dbReference type="ARBA" id="ARBA00005232"/>
    </source>
</evidence>
<evidence type="ECO:0000256" key="7">
    <source>
        <dbReference type="ARBA" id="ARBA00023315"/>
    </source>
</evidence>
<reference evidence="12" key="1">
    <citation type="journal article" date="2023" name="G3 (Bethesda)">
        <title>Whole genome assembly and annotation of the endangered Caribbean coral Acropora cervicornis.</title>
        <authorList>
            <person name="Selwyn J.D."/>
            <person name="Vollmer S.V."/>
        </authorList>
    </citation>
    <scope>NUCLEOTIDE SEQUENCE</scope>
    <source>
        <strain evidence="12">K2</strain>
    </source>
</reference>
<comment type="catalytic activity">
    <reaction evidence="8">
        <text>4,8-dimethylnonanoyl-CoA + (R)-carnitine = O-4,8-dimethylnonanoyl-(R)-carnitine + CoA</text>
        <dbReference type="Rhea" id="RHEA:44860"/>
        <dbReference type="ChEBI" id="CHEBI:16347"/>
        <dbReference type="ChEBI" id="CHEBI:57287"/>
        <dbReference type="ChEBI" id="CHEBI:77061"/>
        <dbReference type="ChEBI" id="CHEBI:84654"/>
    </reaction>
</comment>
<dbReference type="Pfam" id="PF00755">
    <property type="entry name" value="Carn_acyltransf"/>
    <property type="match status" value="1"/>
</dbReference>
<accession>A0AAD9QJ47</accession>
<organism evidence="12 13">
    <name type="scientific">Acropora cervicornis</name>
    <name type="common">Staghorn coral</name>
    <dbReference type="NCBI Taxonomy" id="6130"/>
    <lineage>
        <taxon>Eukaryota</taxon>
        <taxon>Metazoa</taxon>
        <taxon>Cnidaria</taxon>
        <taxon>Anthozoa</taxon>
        <taxon>Hexacorallia</taxon>
        <taxon>Scleractinia</taxon>
        <taxon>Astrocoeniina</taxon>
        <taxon>Acroporidae</taxon>
        <taxon>Acropora</taxon>
    </lineage>
</organism>
<evidence type="ECO:0000313" key="12">
    <source>
        <dbReference type="EMBL" id="KAK2562197.1"/>
    </source>
</evidence>
<evidence type="ECO:0000256" key="3">
    <source>
        <dbReference type="ARBA" id="ARBA00022448"/>
    </source>
</evidence>
<evidence type="ECO:0000256" key="1">
    <source>
        <dbReference type="ARBA" id="ARBA00005005"/>
    </source>
</evidence>
<keyword evidence="13" id="KW-1185">Reference proteome</keyword>
<dbReference type="PANTHER" id="PTHR22589">
    <property type="entry name" value="CARNITINE O-ACYLTRANSFERASE"/>
    <property type="match status" value="1"/>
</dbReference>
<evidence type="ECO:0000256" key="8">
    <source>
        <dbReference type="ARBA" id="ARBA00048999"/>
    </source>
</evidence>
<dbReference type="Proteomes" id="UP001249851">
    <property type="component" value="Unassembled WGS sequence"/>
</dbReference>
<evidence type="ECO:0000313" key="13">
    <source>
        <dbReference type="Proteomes" id="UP001249851"/>
    </source>
</evidence>
<dbReference type="InterPro" id="IPR000542">
    <property type="entry name" value="Carn_acyl_trans"/>
</dbReference>
<evidence type="ECO:0000259" key="11">
    <source>
        <dbReference type="Pfam" id="PF00755"/>
    </source>
</evidence>
<comment type="similarity">
    <text evidence="2 10">Belongs to the carnitine/choline acetyltransferase family.</text>
</comment>
<evidence type="ECO:0000256" key="4">
    <source>
        <dbReference type="ARBA" id="ARBA00022679"/>
    </source>
</evidence>
<dbReference type="InterPro" id="IPR042572">
    <property type="entry name" value="Carn_acyl_trans_N"/>
</dbReference>
<proteinExistence type="inferred from homology"/>
<dbReference type="InterPro" id="IPR039551">
    <property type="entry name" value="Cho/carn_acyl_trans"/>
</dbReference>
<protein>
    <submittedName>
        <fullName evidence="12">Peroxisomal carnitine O-octanoyltransferase</fullName>
    </submittedName>
</protein>
<dbReference type="Gene3D" id="1.10.275.20">
    <property type="entry name" value="Choline/Carnitine o-acyltransferase"/>
    <property type="match status" value="1"/>
</dbReference>
<name>A0AAD9QJ47_ACRCE</name>
<dbReference type="EMBL" id="JARQWQ010000030">
    <property type="protein sequence ID" value="KAK2562197.1"/>
    <property type="molecule type" value="Genomic_DNA"/>
</dbReference>
<evidence type="ECO:0000256" key="9">
    <source>
        <dbReference type="PIRSR" id="PIRSR600542-1"/>
    </source>
</evidence>
<sequence>MSIQYAKKGSLRVCFLLFQRGFSARSHLMYRSMEKTYDIQDKLPSLPVPPLAQTCEKYLDSVKPHLTREEFLRTQFIVNEFASGVGKELQKKLESRAKNFRNWLETWWEDAAYLSPRLPSAPFINFAGTIGLKDAWPVQHGTQIKRSALLTHAILYVWQKLYRQELPVDRMRSVPMCMYQSSRLFSCCKIPGKEKDYLRSTFVKAPHKSPRHIIVQTRGKIFCCTVLDENMEPLSPPEIEQSNQRNLDVIETSLFSLVLDETSPVTDLEVLVEGLTGGCRNRWFDKSLSILAFKSGMFGTNCDHAPFDAIVEINAISLACSHLIDNGGEWKGSKEIKKHFKPEELVFTVDDVICGAVGQAIEKYDKAASLIDIIVYQPNEYGKGFIKPFKIHPDTYVQMAIQAAATYETSQTRQFYHGRTDTVRSCTVESTAWCKAMTENHTSDKLPLFFEACHKHDKLMREAVQGQGIDRHLLGLQLLASSEGFETPAIYVDKAWTASGGGANFVLSTSCLGFNPVIGAVAAMVTGGYGAFYSIEEDK</sequence>
<evidence type="ECO:0000256" key="10">
    <source>
        <dbReference type="RuleBase" id="RU003801"/>
    </source>
</evidence>
<reference evidence="12" key="2">
    <citation type="journal article" date="2023" name="Science">
        <title>Genomic signatures of disease resistance in endangered staghorn corals.</title>
        <authorList>
            <person name="Vollmer S.V."/>
            <person name="Selwyn J.D."/>
            <person name="Despard B.A."/>
            <person name="Roesel C.L."/>
        </authorList>
    </citation>
    <scope>NUCLEOTIDE SEQUENCE</scope>
    <source>
        <strain evidence="12">K2</strain>
    </source>
</reference>
<dbReference type="GO" id="GO:0005777">
    <property type="term" value="C:peroxisome"/>
    <property type="evidence" value="ECO:0007669"/>
    <property type="project" value="TreeGrafter"/>
</dbReference>
<dbReference type="AlphaFoldDB" id="A0AAD9QJ47"/>
<keyword evidence="4 10" id="KW-0808">Transferase</keyword>